<sequence>MKNCCLAGETSPSEWSDIQFPEAEVLILDFYSMNYTLPQFIEKMVKLEILIIVNRGNKQAKLTGLLQLSNLTKFKKIRLEKIAVPSLNSITVPLKSLEKISLIMCGVSEAFTNCNVKIPNAFSDLRELDMGYCHDLVNLPPGIGHSVHLQKLSITNCQNLSALPGETGRLKDLEMLRLHACSRLRELPGSIRELQKLKFLDLSCCLRGLMKLDLRRCSHKMKLPESVKKLVQLEKMICDDETSTIWEHLKLRHLPQLNIDVRSEQNNSLAWLGLGLN</sequence>
<dbReference type="InterPro" id="IPR032675">
    <property type="entry name" value="LRR_dom_sf"/>
</dbReference>
<name>A0A822Y0E0_NELNU</name>
<evidence type="ECO:0000256" key="1">
    <source>
        <dbReference type="ARBA" id="ARBA00022737"/>
    </source>
</evidence>
<gene>
    <name evidence="3" type="ORF">HUJ06_026180</name>
</gene>
<evidence type="ECO:0000259" key="2">
    <source>
        <dbReference type="PROSITE" id="PS50836"/>
    </source>
</evidence>
<dbReference type="PANTHER" id="PTHR36766:SF3">
    <property type="entry name" value="RPW8 DOMAIN-CONTAINING PROTEIN"/>
    <property type="match status" value="1"/>
</dbReference>
<dbReference type="Gene3D" id="3.80.10.10">
    <property type="entry name" value="Ribonuclease Inhibitor"/>
    <property type="match status" value="1"/>
</dbReference>
<dbReference type="EMBL" id="DUZY01000001">
    <property type="protein sequence ID" value="DAD24716.1"/>
    <property type="molecule type" value="Genomic_DNA"/>
</dbReference>
<comment type="caution">
    <text evidence="3">The sequence shown here is derived from an EMBL/GenBank/DDBJ whole genome shotgun (WGS) entry which is preliminary data.</text>
</comment>
<dbReference type="Pfam" id="PF23598">
    <property type="entry name" value="LRR_14"/>
    <property type="match status" value="1"/>
</dbReference>
<dbReference type="SUPFAM" id="SSF52058">
    <property type="entry name" value="L domain-like"/>
    <property type="match status" value="1"/>
</dbReference>
<dbReference type="PROSITE" id="PS50836">
    <property type="entry name" value="DOMON"/>
    <property type="match status" value="1"/>
</dbReference>
<evidence type="ECO:0000313" key="4">
    <source>
        <dbReference type="Proteomes" id="UP000607653"/>
    </source>
</evidence>
<dbReference type="InterPro" id="IPR055414">
    <property type="entry name" value="LRR_R13L4/SHOC2-like"/>
</dbReference>
<keyword evidence="1" id="KW-0677">Repeat</keyword>
<proteinExistence type="predicted"/>
<dbReference type="AlphaFoldDB" id="A0A822Y0E0"/>
<protein>
    <recommendedName>
        <fullName evidence="2">DOMON domain-containing protein</fullName>
    </recommendedName>
</protein>
<keyword evidence="4" id="KW-1185">Reference proteome</keyword>
<evidence type="ECO:0000313" key="3">
    <source>
        <dbReference type="EMBL" id="DAD24716.1"/>
    </source>
</evidence>
<organism evidence="3 4">
    <name type="scientific">Nelumbo nucifera</name>
    <name type="common">Sacred lotus</name>
    <dbReference type="NCBI Taxonomy" id="4432"/>
    <lineage>
        <taxon>Eukaryota</taxon>
        <taxon>Viridiplantae</taxon>
        <taxon>Streptophyta</taxon>
        <taxon>Embryophyta</taxon>
        <taxon>Tracheophyta</taxon>
        <taxon>Spermatophyta</taxon>
        <taxon>Magnoliopsida</taxon>
        <taxon>Proteales</taxon>
        <taxon>Nelumbonaceae</taxon>
        <taxon>Nelumbo</taxon>
    </lineage>
</organism>
<dbReference type="InterPro" id="IPR005018">
    <property type="entry name" value="DOMON_domain"/>
</dbReference>
<feature type="domain" description="DOMON" evidence="2">
    <location>
        <begin position="240"/>
        <end position="277"/>
    </location>
</feature>
<reference evidence="3 4" key="1">
    <citation type="journal article" date="2020" name="Mol. Biol. Evol.">
        <title>Distinct Expression and Methylation Patterns for Genes with Different Fates following a Single Whole-Genome Duplication in Flowering Plants.</title>
        <authorList>
            <person name="Shi T."/>
            <person name="Rahmani R.S."/>
            <person name="Gugger P.F."/>
            <person name="Wang M."/>
            <person name="Li H."/>
            <person name="Zhang Y."/>
            <person name="Li Z."/>
            <person name="Wang Q."/>
            <person name="Van de Peer Y."/>
            <person name="Marchal K."/>
            <person name="Chen J."/>
        </authorList>
    </citation>
    <scope>NUCLEOTIDE SEQUENCE [LARGE SCALE GENOMIC DNA]</scope>
    <source>
        <tissue evidence="3">Leaf</tissue>
    </source>
</reference>
<dbReference type="PANTHER" id="PTHR36766">
    <property type="entry name" value="PLANT BROAD-SPECTRUM MILDEW RESISTANCE PROTEIN RPW8"/>
    <property type="match status" value="1"/>
</dbReference>
<accession>A0A822Y0E0</accession>
<dbReference type="Proteomes" id="UP000607653">
    <property type="component" value="Unassembled WGS sequence"/>
</dbReference>